<accession>A0AAN9EXA4</accession>
<keyword evidence="2" id="KW-1185">Reference proteome</keyword>
<protein>
    <submittedName>
        <fullName evidence="1">Uncharacterized protein</fullName>
    </submittedName>
</protein>
<reference evidence="1 2" key="1">
    <citation type="submission" date="2024-01" db="EMBL/GenBank/DDBJ databases">
        <title>The genomes of 5 underutilized Papilionoideae crops provide insights into root nodulation and disease resistanc.</title>
        <authorList>
            <person name="Yuan L."/>
        </authorList>
    </citation>
    <scope>NUCLEOTIDE SEQUENCE [LARGE SCALE GENOMIC DNA]</scope>
    <source>
        <strain evidence="1">ZHUSHIDOU_FW_LH</strain>
        <tissue evidence="1">Leaf</tissue>
    </source>
</reference>
<organism evidence="1 2">
    <name type="scientific">Crotalaria pallida</name>
    <name type="common">Smooth rattlebox</name>
    <name type="synonym">Crotalaria striata</name>
    <dbReference type="NCBI Taxonomy" id="3830"/>
    <lineage>
        <taxon>Eukaryota</taxon>
        <taxon>Viridiplantae</taxon>
        <taxon>Streptophyta</taxon>
        <taxon>Embryophyta</taxon>
        <taxon>Tracheophyta</taxon>
        <taxon>Spermatophyta</taxon>
        <taxon>Magnoliopsida</taxon>
        <taxon>eudicotyledons</taxon>
        <taxon>Gunneridae</taxon>
        <taxon>Pentapetalae</taxon>
        <taxon>rosids</taxon>
        <taxon>fabids</taxon>
        <taxon>Fabales</taxon>
        <taxon>Fabaceae</taxon>
        <taxon>Papilionoideae</taxon>
        <taxon>50 kb inversion clade</taxon>
        <taxon>genistoids sensu lato</taxon>
        <taxon>core genistoids</taxon>
        <taxon>Crotalarieae</taxon>
        <taxon>Crotalaria</taxon>
    </lineage>
</organism>
<evidence type="ECO:0000313" key="2">
    <source>
        <dbReference type="Proteomes" id="UP001372338"/>
    </source>
</evidence>
<dbReference type="AlphaFoldDB" id="A0AAN9EXA4"/>
<gene>
    <name evidence="1" type="ORF">RIF29_27872</name>
</gene>
<comment type="caution">
    <text evidence="1">The sequence shown here is derived from an EMBL/GenBank/DDBJ whole genome shotgun (WGS) entry which is preliminary data.</text>
</comment>
<sequence length="98" mass="11386">MVRSLLLAGVNASLSFDIQGHFLSHALLQRRKRFADAWRSLWLEMVWSIWLMRNDIVFSDAVMDHIQIVGLRFRSGLSQPLIIDAFWISGYMNVHSLI</sequence>
<dbReference type="EMBL" id="JAYWIO010000005">
    <property type="protein sequence ID" value="KAK7261558.1"/>
    <property type="molecule type" value="Genomic_DNA"/>
</dbReference>
<evidence type="ECO:0000313" key="1">
    <source>
        <dbReference type="EMBL" id="KAK7261558.1"/>
    </source>
</evidence>
<dbReference type="Proteomes" id="UP001372338">
    <property type="component" value="Unassembled WGS sequence"/>
</dbReference>
<name>A0AAN9EXA4_CROPI</name>
<proteinExistence type="predicted"/>